<organism evidence="3 4">
    <name type="scientific">Candidatus Mycolicibacterium alkanivorans</name>
    <dbReference type="NCBI Taxonomy" id="2954114"/>
    <lineage>
        <taxon>Bacteria</taxon>
        <taxon>Bacillati</taxon>
        <taxon>Actinomycetota</taxon>
        <taxon>Actinomycetes</taxon>
        <taxon>Mycobacteriales</taxon>
        <taxon>Mycobacteriaceae</taxon>
        <taxon>Mycolicibacterium</taxon>
    </lineage>
</organism>
<evidence type="ECO:0000313" key="4">
    <source>
        <dbReference type="Proteomes" id="UP001139068"/>
    </source>
</evidence>
<comment type="similarity">
    <text evidence="1">Belongs to the LysR transcriptional regulatory family.</text>
</comment>
<comment type="caution">
    <text evidence="3">The sequence shown here is derived from an EMBL/GenBank/DDBJ whole genome shotgun (WGS) entry which is preliminary data.</text>
</comment>
<sequence length="91" mass="10002">MRLQRFAAAADHNSLRTAARVLGTHSGRLCKQIDRLERDLGGQLLVRTPTRYQRMQLTPLGTEVRAAVRNALEMEIGCVYTDPAATAASHG</sequence>
<reference evidence="3" key="1">
    <citation type="journal article" date="2022" name="ISME J.">
        <title>Identification of active gaseous-alkane degraders at natural gas seeps.</title>
        <authorList>
            <person name="Farhan Ul Haque M."/>
            <person name="Hernandez M."/>
            <person name="Crombie A.T."/>
            <person name="Murrell J.C."/>
        </authorList>
    </citation>
    <scope>NUCLEOTIDE SEQUENCE</scope>
    <source>
        <strain evidence="3">ANDR5</strain>
    </source>
</reference>
<dbReference type="RefSeq" id="WP_372489555.1">
    <property type="nucleotide sequence ID" value="NZ_JAIVFL010000001.1"/>
</dbReference>
<dbReference type="InterPro" id="IPR000847">
    <property type="entry name" value="LysR_HTH_N"/>
</dbReference>
<dbReference type="InterPro" id="IPR036388">
    <property type="entry name" value="WH-like_DNA-bd_sf"/>
</dbReference>
<dbReference type="PROSITE" id="PS50931">
    <property type="entry name" value="HTH_LYSR"/>
    <property type="match status" value="1"/>
</dbReference>
<dbReference type="SUPFAM" id="SSF46785">
    <property type="entry name" value="Winged helix' DNA-binding domain"/>
    <property type="match status" value="1"/>
</dbReference>
<dbReference type="InterPro" id="IPR058163">
    <property type="entry name" value="LysR-type_TF_proteobact-type"/>
</dbReference>
<dbReference type="Pfam" id="PF00126">
    <property type="entry name" value="HTH_1"/>
    <property type="match status" value="1"/>
</dbReference>
<evidence type="ECO:0000259" key="2">
    <source>
        <dbReference type="PROSITE" id="PS50931"/>
    </source>
</evidence>
<proteinExistence type="inferred from homology"/>
<dbReference type="PANTHER" id="PTHR30537">
    <property type="entry name" value="HTH-TYPE TRANSCRIPTIONAL REGULATOR"/>
    <property type="match status" value="1"/>
</dbReference>
<feature type="domain" description="HTH lysR-type" evidence="2">
    <location>
        <begin position="1"/>
        <end position="58"/>
    </location>
</feature>
<keyword evidence="4" id="KW-1185">Reference proteome</keyword>
<dbReference type="InterPro" id="IPR036390">
    <property type="entry name" value="WH_DNA-bd_sf"/>
</dbReference>
<dbReference type="EMBL" id="JAIVFL010000001">
    <property type="protein sequence ID" value="MCI4674060.1"/>
    <property type="molecule type" value="Genomic_DNA"/>
</dbReference>
<protein>
    <submittedName>
        <fullName evidence="3">LysR family transcriptional regulator</fullName>
    </submittedName>
</protein>
<evidence type="ECO:0000256" key="1">
    <source>
        <dbReference type="ARBA" id="ARBA00009437"/>
    </source>
</evidence>
<dbReference type="PANTHER" id="PTHR30537:SF5">
    <property type="entry name" value="HTH-TYPE TRANSCRIPTIONAL ACTIVATOR TTDR-RELATED"/>
    <property type="match status" value="1"/>
</dbReference>
<dbReference type="Gene3D" id="1.10.10.10">
    <property type="entry name" value="Winged helix-like DNA-binding domain superfamily/Winged helix DNA-binding domain"/>
    <property type="match status" value="1"/>
</dbReference>
<gene>
    <name evidence="3" type="ORF">K9U37_03490</name>
</gene>
<evidence type="ECO:0000313" key="3">
    <source>
        <dbReference type="EMBL" id="MCI4674060.1"/>
    </source>
</evidence>
<accession>A0ABS9YS76</accession>
<dbReference type="Proteomes" id="UP001139068">
    <property type="component" value="Unassembled WGS sequence"/>
</dbReference>
<name>A0ABS9YS76_9MYCO</name>